<comment type="caution">
    <text evidence="2">The sequence shown here is derived from an EMBL/GenBank/DDBJ whole genome shotgun (WGS) entry which is preliminary data.</text>
</comment>
<dbReference type="Gene3D" id="1.25.10.10">
    <property type="entry name" value="Leucine-rich Repeat Variant"/>
    <property type="match status" value="1"/>
</dbReference>
<reference evidence="3" key="2">
    <citation type="submission" date="2019-06" db="EMBL/GenBank/DDBJ databases">
        <title>Co-occurence of chitin degradation, pigmentation and bioactivity in marine Pseudoalteromonas.</title>
        <authorList>
            <person name="Sonnenschein E.C."/>
            <person name="Bech P.K."/>
        </authorList>
    </citation>
    <scope>NUCLEOTIDE SEQUENCE [LARGE SCALE GENOMIC DNA]</scope>
    <source>
        <strain evidence="3">S2599</strain>
    </source>
</reference>
<reference evidence="2 3" key="1">
    <citation type="submission" date="2018-01" db="EMBL/GenBank/DDBJ databases">
        <authorList>
            <person name="Paulsen S."/>
            <person name="Gram L.K."/>
        </authorList>
    </citation>
    <scope>NUCLEOTIDE SEQUENCE [LARGE SCALE GENOMIC DNA]</scope>
    <source>
        <strain evidence="2 3">S2599</strain>
    </source>
</reference>
<proteinExistence type="predicted"/>
<gene>
    <name evidence="2" type="ORF">CWB98_16545</name>
</gene>
<evidence type="ECO:0000256" key="1">
    <source>
        <dbReference type="SAM" id="SignalP"/>
    </source>
</evidence>
<dbReference type="RefSeq" id="WP_138545835.1">
    <property type="nucleotide sequence ID" value="NZ_PNCJ01000024.1"/>
</dbReference>
<dbReference type="InterPro" id="IPR016024">
    <property type="entry name" value="ARM-type_fold"/>
</dbReference>
<keyword evidence="1" id="KW-0732">Signal</keyword>
<dbReference type="OrthoDB" id="7055541at2"/>
<dbReference type="InterPro" id="IPR011989">
    <property type="entry name" value="ARM-like"/>
</dbReference>
<evidence type="ECO:0000313" key="3">
    <source>
        <dbReference type="Proteomes" id="UP000306719"/>
    </source>
</evidence>
<name>A0A5S3WYF3_9GAMM</name>
<dbReference type="SUPFAM" id="SSF48371">
    <property type="entry name" value="ARM repeat"/>
    <property type="match status" value="1"/>
</dbReference>
<dbReference type="AlphaFoldDB" id="A0A5S3WYF3"/>
<evidence type="ECO:0000313" key="2">
    <source>
        <dbReference type="EMBL" id="TMP35301.1"/>
    </source>
</evidence>
<feature type="signal peptide" evidence="1">
    <location>
        <begin position="1"/>
        <end position="23"/>
    </location>
</feature>
<dbReference type="Proteomes" id="UP000306719">
    <property type="component" value="Unassembled WGS sequence"/>
</dbReference>
<sequence>MKWNWLVNILMLNVAVGVHIANAEECNTVDECIALIPETQEKARGSGTVDDSVRDKLKSFGRKALLPLAKLTGEDDPNRRKVADSLIGDIKDLNANDFSVVQRVIQNNIELDGSGGWSYGALGYVRGDEAGRYLVSELKRVQSASNQIGTAFSRFGLDGIPYLIEGLRCFDSCSEEEFKGFREVFYNYQRWTKISDDKSAKQLFSLATNEKIDLHARRTALSIIGYITGNPQIAIQIHQYAEKNIEFSDSALMSLQNMKSPFGARLLVRKLNREKTGPAGFDSNLMVFRDLSEMGQAANSVGGDVMAYLNSESWEDRIHSSVTLGYIGYHQAIPELLQRISNEVDWQQAYAAIKALHLLADHATIPHIKTVAKTHWYKPLREYAQKTVVSMQARKALKSKYHPDNFASEFLDYQQLSEENHTCDKTDYAMVSEPVEVKQYGGREKKLESFQYKNPMCISKAYSDYCASPMSFVVPSLAVRFGGKWLTGANRGEWGGELVVFADNETTETVLNENIEDIYVLGEYAYVITGLAHMLLNNGLIYRLEHTDAGYNIKPFYRLPGAPITSWKINKESVLINTVSGSVVFHPKKGLRMANCNASN</sequence>
<organism evidence="2 3">
    <name type="scientific">Pseudoalteromonas rubra</name>
    <dbReference type="NCBI Taxonomy" id="43658"/>
    <lineage>
        <taxon>Bacteria</taxon>
        <taxon>Pseudomonadati</taxon>
        <taxon>Pseudomonadota</taxon>
        <taxon>Gammaproteobacteria</taxon>
        <taxon>Alteromonadales</taxon>
        <taxon>Pseudoalteromonadaceae</taxon>
        <taxon>Pseudoalteromonas</taxon>
    </lineage>
</organism>
<feature type="chain" id="PRO_5024318762" description="HEAT repeat domain-containing protein" evidence="1">
    <location>
        <begin position="24"/>
        <end position="600"/>
    </location>
</feature>
<evidence type="ECO:0008006" key="4">
    <source>
        <dbReference type="Google" id="ProtNLM"/>
    </source>
</evidence>
<dbReference type="EMBL" id="PNCJ01000024">
    <property type="protein sequence ID" value="TMP35301.1"/>
    <property type="molecule type" value="Genomic_DNA"/>
</dbReference>
<accession>A0A5S3WYF3</accession>
<protein>
    <recommendedName>
        <fullName evidence="4">HEAT repeat domain-containing protein</fullName>
    </recommendedName>
</protein>